<dbReference type="Pfam" id="PF00072">
    <property type="entry name" value="Response_reg"/>
    <property type="match status" value="1"/>
</dbReference>
<dbReference type="SUPFAM" id="SSF52172">
    <property type="entry name" value="CheY-like"/>
    <property type="match status" value="1"/>
</dbReference>
<dbReference type="AlphaFoldDB" id="A0A1T5FXS5"/>
<dbReference type="InterPro" id="IPR011006">
    <property type="entry name" value="CheY-like_superfamily"/>
</dbReference>
<evidence type="ECO:0000256" key="1">
    <source>
        <dbReference type="PROSITE-ProRule" id="PRU00169"/>
    </source>
</evidence>
<evidence type="ECO:0000313" key="4">
    <source>
        <dbReference type="Proteomes" id="UP000191112"/>
    </source>
</evidence>
<dbReference type="GO" id="GO:0000160">
    <property type="term" value="P:phosphorelay signal transduction system"/>
    <property type="evidence" value="ECO:0007669"/>
    <property type="project" value="InterPro"/>
</dbReference>
<dbReference type="Proteomes" id="UP000191112">
    <property type="component" value="Unassembled WGS sequence"/>
</dbReference>
<feature type="modified residue" description="4-aspartylphosphate" evidence="1">
    <location>
        <position position="59"/>
    </location>
</feature>
<proteinExistence type="predicted"/>
<organism evidence="3 4">
    <name type="scientific">Soonwooa buanensis</name>
    <dbReference type="NCBI Taxonomy" id="619805"/>
    <lineage>
        <taxon>Bacteria</taxon>
        <taxon>Pseudomonadati</taxon>
        <taxon>Bacteroidota</taxon>
        <taxon>Flavobacteriia</taxon>
        <taxon>Flavobacteriales</taxon>
        <taxon>Weeksellaceae</taxon>
        <taxon>Chryseobacterium group</taxon>
        <taxon>Soonwooa</taxon>
    </lineage>
</organism>
<dbReference type="SMART" id="SM00448">
    <property type="entry name" value="REC"/>
    <property type="match status" value="1"/>
</dbReference>
<dbReference type="PROSITE" id="PS50110">
    <property type="entry name" value="RESPONSE_REGULATORY"/>
    <property type="match status" value="1"/>
</dbReference>
<dbReference type="RefSeq" id="WP_079667602.1">
    <property type="nucleotide sequence ID" value="NZ_FUYZ01000008.1"/>
</dbReference>
<keyword evidence="4" id="KW-1185">Reference proteome</keyword>
<evidence type="ECO:0000259" key="2">
    <source>
        <dbReference type="PROSITE" id="PS50110"/>
    </source>
</evidence>
<dbReference type="InterPro" id="IPR001789">
    <property type="entry name" value="Sig_transdc_resp-reg_receiver"/>
</dbReference>
<keyword evidence="1" id="KW-0597">Phosphoprotein</keyword>
<protein>
    <submittedName>
        <fullName evidence="3">DNA-binding response regulator, NarL/FixJ family, contains REC and HTH domains</fullName>
    </submittedName>
</protein>
<feature type="domain" description="Response regulatory" evidence="2">
    <location>
        <begin position="4"/>
        <end position="132"/>
    </location>
</feature>
<dbReference type="OrthoDB" id="659223at2"/>
<dbReference type="EMBL" id="FUYZ01000008">
    <property type="protein sequence ID" value="SKC00890.1"/>
    <property type="molecule type" value="Genomic_DNA"/>
</dbReference>
<sequence>MLKRVLIAEDFESTNFSLQKMLEEFGIPNVDFVYYCDDALSKIRIAIEENQAYDLLITDLNFEEDHYVQTLKDGEDLIKAAKKLQPELKVLVFSANDKSGVVDRLVKNYNINAFVRKARSDSKNLKHALEAIQNDEKFFSEDVKNSVRKLNTFEFSNYDISVIDLLAKGIKVKEIPVYLEEKQLKPFGLSSVEKRISLLKDSLNLPNNAQLVAFCKDLGII</sequence>
<accession>A0A1T5FXS5</accession>
<reference evidence="3 4" key="1">
    <citation type="submission" date="2017-02" db="EMBL/GenBank/DDBJ databases">
        <authorList>
            <person name="Peterson S.W."/>
        </authorList>
    </citation>
    <scope>NUCLEOTIDE SEQUENCE [LARGE SCALE GENOMIC DNA]</scope>
    <source>
        <strain evidence="3 4">DSM 22323</strain>
    </source>
</reference>
<dbReference type="GO" id="GO:0003677">
    <property type="term" value="F:DNA binding"/>
    <property type="evidence" value="ECO:0007669"/>
    <property type="project" value="UniProtKB-KW"/>
</dbReference>
<dbReference type="Gene3D" id="3.40.50.2300">
    <property type="match status" value="1"/>
</dbReference>
<gene>
    <name evidence="3" type="ORF">SAMN05660477_02405</name>
</gene>
<keyword evidence="3" id="KW-0238">DNA-binding</keyword>
<evidence type="ECO:0000313" key="3">
    <source>
        <dbReference type="EMBL" id="SKC00890.1"/>
    </source>
</evidence>
<name>A0A1T5FXS5_9FLAO</name>
<dbReference type="STRING" id="619805.SAMN05660477_02405"/>